<accession>A0A2N9IH19</accession>
<sequence>MSAKEPQQQRGLGEGRVALLHETFGLLGFLFEARNRLIRWWLGLAGVVVVDSVAWASRSRLIRWLVDSVVPVSADLSSSLFRRGGG</sequence>
<name>A0A2N9IH19_FAGSY</name>
<evidence type="ECO:0000313" key="1">
    <source>
        <dbReference type="EMBL" id="SPD23758.1"/>
    </source>
</evidence>
<dbReference type="AlphaFoldDB" id="A0A2N9IH19"/>
<gene>
    <name evidence="1" type="ORF">FSB_LOCUS51640</name>
</gene>
<proteinExistence type="predicted"/>
<organism evidence="1">
    <name type="scientific">Fagus sylvatica</name>
    <name type="common">Beechnut</name>
    <dbReference type="NCBI Taxonomy" id="28930"/>
    <lineage>
        <taxon>Eukaryota</taxon>
        <taxon>Viridiplantae</taxon>
        <taxon>Streptophyta</taxon>
        <taxon>Embryophyta</taxon>
        <taxon>Tracheophyta</taxon>
        <taxon>Spermatophyta</taxon>
        <taxon>Magnoliopsida</taxon>
        <taxon>eudicotyledons</taxon>
        <taxon>Gunneridae</taxon>
        <taxon>Pentapetalae</taxon>
        <taxon>rosids</taxon>
        <taxon>fabids</taxon>
        <taxon>Fagales</taxon>
        <taxon>Fagaceae</taxon>
        <taxon>Fagus</taxon>
    </lineage>
</organism>
<reference evidence="1" key="1">
    <citation type="submission" date="2018-02" db="EMBL/GenBank/DDBJ databases">
        <authorList>
            <person name="Cohen D.B."/>
            <person name="Kent A.D."/>
        </authorList>
    </citation>
    <scope>NUCLEOTIDE SEQUENCE</scope>
</reference>
<protein>
    <submittedName>
        <fullName evidence="1">Uncharacterized protein</fullName>
    </submittedName>
</protein>
<dbReference type="EMBL" id="OIVN01005724">
    <property type="protein sequence ID" value="SPD23758.1"/>
    <property type="molecule type" value="Genomic_DNA"/>
</dbReference>